<evidence type="ECO:0000256" key="1">
    <source>
        <dbReference type="SAM" id="MobiDB-lite"/>
    </source>
</evidence>
<dbReference type="Proteomes" id="UP000467240">
    <property type="component" value="Unassembled WGS sequence"/>
</dbReference>
<evidence type="ECO:0000313" key="3">
    <source>
        <dbReference type="Proteomes" id="UP000467240"/>
    </source>
</evidence>
<proteinExistence type="predicted"/>
<reference evidence="2 3" key="1">
    <citation type="submission" date="2019-09" db="EMBL/GenBank/DDBJ databases">
        <title>Phylogeny of genus Pseudoclavibacter and closely related genus.</title>
        <authorList>
            <person name="Li Y."/>
        </authorList>
    </citation>
    <scope>NUCLEOTIDE SEQUENCE [LARGE SCALE GENOMIC DNA]</scope>
    <source>
        <strain evidence="2 3">DSM 23821</strain>
    </source>
</reference>
<dbReference type="RefSeq" id="WP_158041000.1">
    <property type="nucleotide sequence ID" value="NZ_JACCFV010000001.1"/>
</dbReference>
<keyword evidence="3" id="KW-1185">Reference proteome</keyword>
<dbReference type="EMBL" id="WBJZ01000014">
    <property type="protein sequence ID" value="KAB1655613.1"/>
    <property type="molecule type" value="Genomic_DNA"/>
</dbReference>
<comment type="caution">
    <text evidence="2">The sequence shown here is derived from an EMBL/GenBank/DDBJ whole genome shotgun (WGS) entry which is preliminary data.</text>
</comment>
<organism evidence="2 3">
    <name type="scientific">Pseudoclavibacter chungangensis</name>
    <dbReference type="NCBI Taxonomy" id="587635"/>
    <lineage>
        <taxon>Bacteria</taxon>
        <taxon>Bacillati</taxon>
        <taxon>Actinomycetota</taxon>
        <taxon>Actinomycetes</taxon>
        <taxon>Micrococcales</taxon>
        <taxon>Microbacteriaceae</taxon>
        <taxon>Pseudoclavibacter</taxon>
    </lineage>
</organism>
<sequence length="229" mass="25798">MGARSVMPVDVRDDDFVVLAFGERELVFDVKVGRASAVTSDEVRLARSDDEIVLDDNWYARRSVVKTFTLYDLFPEVDAEILYRHFARLLGATFSRAYASPRRGRRAAFSTEVPDPTSVNWIRFNYSETDDGFLTLHESGVLRAITVLSDFGLAASIDPALDGLPTGWVTLRLSHRRNEDGSFVVERRRRDARVRYALYRAGFYEGEPEREPEDPWVLGDSDLGAPGAA</sequence>
<accession>A0A7J5BQ43</accession>
<name>A0A7J5BQ43_9MICO</name>
<evidence type="ECO:0000313" key="2">
    <source>
        <dbReference type="EMBL" id="KAB1655613.1"/>
    </source>
</evidence>
<feature type="region of interest" description="Disordered" evidence="1">
    <location>
        <begin position="206"/>
        <end position="229"/>
    </location>
</feature>
<protein>
    <submittedName>
        <fullName evidence="2">Uncharacterized protein</fullName>
    </submittedName>
</protein>
<dbReference type="AlphaFoldDB" id="A0A7J5BQ43"/>
<gene>
    <name evidence="2" type="ORF">F8O01_11445</name>
</gene>